<dbReference type="EMBL" id="CAFBLR010000186">
    <property type="protein sequence ID" value="CAB4883423.1"/>
    <property type="molecule type" value="Genomic_DNA"/>
</dbReference>
<sequence length="99" mass="10332">MGHLQRDEPIIVSCVVGPGHDGRAEVVAELLYPNGGRSWLSIGEEALTRAVDAAGVTSLDGLTGQPWTVLVAGLDMPGLDMPGLDMPDINLPDQPVSTT</sequence>
<dbReference type="EMBL" id="CAEZXX010000112">
    <property type="protein sequence ID" value="CAB4717915.1"/>
    <property type="molecule type" value="Genomic_DNA"/>
</dbReference>
<gene>
    <name evidence="1" type="ORF">UFOPK2602_01531</name>
    <name evidence="2" type="ORF">UFOPK2806_01656</name>
    <name evidence="3" type="ORF">UFOPK3417_01596</name>
    <name evidence="4" type="ORF">UFOPK4306_01077</name>
</gene>
<proteinExistence type="predicted"/>
<reference evidence="2" key="1">
    <citation type="submission" date="2020-05" db="EMBL/GenBank/DDBJ databases">
        <authorList>
            <person name="Chiriac C."/>
            <person name="Salcher M."/>
            <person name="Ghai R."/>
            <person name="Kavagutti S V."/>
        </authorList>
    </citation>
    <scope>NUCLEOTIDE SEQUENCE</scope>
</reference>
<evidence type="ECO:0000313" key="4">
    <source>
        <dbReference type="EMBL" id="CAB5061630.1"/>
    </source>
</evidence>
<protein>
    <submittedName>
        <fullName evidence="2">Unannotated protein</fullName>
    </submittedName>
</protein>
<accession>A0A6J6UR34</accession>
<dbReference type="EMBL" id="CAEZYY010000023">
    <property type="protein sequence ID" value="CAB4760947.1"/>
    <property type="molecule type" value="Genomic_DNA"/>
</dbReference>
<name>A0A6J6UR34_9ZZZZ</name>
<evidence type="ECO:0000313" key="3">
    <source>
        <dbReference type="EMBL" id="CAB4883423.1"/>
    </source>
</evidence>
<organism evidence="2">
    <name type="scientific">freshwater metagenome</name>
    <dbReference type="NCBI Taxonomy" id="449393"/>
    <lineage>
        <taxon>unclassified sequences</taxon>
        <taxon>metagenomes</taxon>
        <taxon>ecological metagenomes</taxon>
    </lineage>
</organism>
<evidence type="ECO:0000313" key="2">
    <source>
        <dbReference type="EMBL" id="CAB4760947.1"/>
    </source>
</evidence>
<dbReference type="EMBL" id="CAFBQP010000035">
    <property type="protein sequence ID" value="CAB5061630.1"/>
    <property type="molecule type" value="Genomic_DNA"/>
</dbReference>
<dbReference type="AlphaFoldDB" id="A0A6J6UR34"/>
<evidence type="ECO:0000313" key="1">
    <source>
        <dbReference type="EMBL" id="CAB4717915.1"/>
    </source>
</evidence>